<keyword evidence="1 2" id="KW-0728">SH3 domain</keyword>
<dbReference type="AlphaFoldDB" id="A0A0R3ST11"/>
<dbReference type="WBParaSite" id="HDID_0000848701-mRNA-1">
    <property type="protein sequence ID" value="HDID_0000848701-mRNA-1"/>
    <property type="gene ID" value="HDID_0000848701"/>
</dbReference>
<dbReference type="STRING" id="6216.A0A0R3ST11"/>
<name>A0A0R3ST11_HYMDI</name>
<feature type="compositionally biased region" description="Polar residues" evidence="3">
    <location>
        <begin position="144"/>
        <end position="159"/>
    </location>
</feature>
<gene>
    <name evidence="5" type="ORF">HDID_LOCUS8485</name>
</gene>
<evidence type="ECO:0000256" key="1">
    <source>
        <dbReference type="ARBA" id="ARBA00022443"/>
    </source>
</evidence>
<feature type="region of interest" description="Disordered" evidence="3">
    <location>
        <begin position="136"/>
        <end position="179"/>
    </location>
</feature>
<sequence>MNTSEFELIRAHFWPFTSKGSTPEVLKARAIAPFHDQNGGYQLLSFNEGDIIGVFTDSLNSKEDTGWWRGFRFANGPSGGIGMFPANRVSLFPLSHQQQQPQGTSAVQIQSNEKKGKIDFCFMVMGPGGLYELEKHEDDESETNDSSGTSQKAENSIISSGIDETPPQNGSEGLQKIDNLVPSPMPVPLRPPMVNASSNMPTEAGNMSNLLINSSNRNSATSLDSGRGSAYATSSEGLKLVSISFFLNYHKSVMPFHENVRVKLNCCFRD</sequence>
<accession>A0A0R3ST11</accession>
<dbReference type="InterPro" id="IPR036028">
    <property type="entry name" value="SH3-like_dom_sf"/>
</dbReference>
<evidence type="ECO:0000313" key="5">
    <source>
        <dbReference type="EMBL" id="VDL60803.1"/>
    </source>
</evidence>
<feature type="region of interest" description="Disordered" evidence="3">
    <location>
        <begin position="191"/>
        <end position="213"/>
    </location>
</feature>
<dbReference type="EMBL" id="UYSG01011086">
    <property type="protein sequence ID" value="VDL60803.1"/>
    <property type="molecule type" value="Genomic_DNA"/>
</dbReference>
<organism evidence="7">
    <name type="scientific">Hymenolepis diminuta</name>
    <name type="common">Rat tapeworm</name>
    <dbReference type="NCBI Taxonomy" id="6216"/>
    <lineage>
        <taxon>Eukaryota</taxon>
        <taxon>Metazoa</taxon>
        <taxon>Spiralia</taxon>
        <taxon>Lophotrochozoa</taxon>
        <taxon>Platyhelminthes</taxon>
        <taxon>Cestoda</taxon>
        <taxon>Eucestoda</taxon>
        <taxon>Cyclophyllidea</taxon>
        <taxon>Hymenolepididae</taxon>
        <taxon>Hymenolepis</taxon>
    </lineage>
</organism>
<feature type="domain" description="SH3" evidence="4">
    <location>
        <begin position="23"/>
        <end position="94"/>
    </location>
</feature>
<dbReference type="CDD" id="cd00174">
    <property type="entry name" value="SH3"/>
    <property type="match status" value="1"/>
</dbReference>
<proteinExistence type="predicted"/>
<evidence type="ECO:0000259" key="4">
    <source>
        <dbReference type="PROSITE" id="PS50002"/>
    </source>
</evidence>
<dbReference type="PROSITE" id="PS50002">
    <property type="entry name" value="SH3"/>
    <property type="match status" value="1"/>
</dbReference>
<evidence type="ECO:0000256" key="2">
    <source>
        <dbReference type="PROSITE-ProRule" id="PRU00192"/>
    </source>
</evidence>
<dbReference type="Proteomes" id="UP000274504">
    <property type="component" value="Unassembled WGS sequence"/>
</dbReference>
<dbReference type="SMART" id="SM00326">
    <property type="entry name" value="SH3"/>
    <property type="match status" value="1"/>
</dbReference>
<dbReference type="InterPro" id="IPR001452">
    <property type="entry name" value="SH3_domain"/>
</dbReference>
<evidence type="ECO:0000313" key="7">
    <source>
        <dbReference type="WBParaSite" id="HDID_0000848701-mRNA-1"/>
    </source>
</evidence>
<dbReference type="Gene3D" id="2.30.30.40">
    <property type="entry name" value="SH3 Domains"/>
    <property type="match status" value="1"/>
</dbReference>
<reference evidence="7" key="1">
    <citation type="submission" date="2017-02" db="UniProtKB">
        <authorList>
            <consortium name="WormBaseParasite"/>
        </authorList>
    </citation>
    <scope>IDENTIFICATION</scope>
</reference>
<dbReference type="SUPFAM" id="SSF50044">
    <property type="entry name" value="SH3-domain"/>
    <property type="match status" value="1"/>
</dbReference>
<evidence type="ECO:0000313" key="6">
    <source>
        <dbReference type="Proteomes" id="UP000274504"/>
    </source>
</evidence>
<protein>
    <submittedName>
        <fullName evidence="7">SH3 domain-containing protein</fullName>
    </submittedName>
</protein>
<evidence type="ECO:0000256" key="3">
    <source>
        <dbReference type="SAM" id="MobiDB-lite"/>
    </source>
</evidence>
<reference evidence="5 6" key="2">
    <citation type="submission" date="2018-11" db="EMBL/GenBank/DDBJ databases">
        <authorList>
            <consortium name="Pathogen Informatics"/>
        </authorList>
    </citation>
    <scope>NUCLEOTIDE SEQUENCE [LARGE SCALE GENOMIC DNA]</scope>
</reference>
<dbReference type="OrthoDB" id="10523500at2759"/>